<reference evidence="1 2" key="1">
    <citation type="submission" date="2018-06" db="EMBL/GenBank/DDBJ databases">
        <authorList>
            <consortium name="Pathogen Informatics"/>
            <person name="Doyle S."/>
        </authorList>
    </citation>
    <scope>NUCLEOTIDE SEQUENCE [LARGE SCALE GENOMIC DNA]</scope>
    <source>
        <strain evidence="1 2">NCTC13645</strain>
    </source>
</reference>
<gene>
    <name evidence="1" type="ORF">NCTC13645_01124</name>
</gene>
<evidence type="ECO:0000313" key="2">
    <source>
        <dbReference type="Proteomes" id="UP000254621"/>
    </source>
</evidence>
<organism evidence="1 2">
    <name type="scientific">Weissella viridescens</name>
    <name type="common">Lactobacillus viridescens</name>
    <dbReference type="NCBI Taxonomy" id="1629"/>
    <lineage>
        <taxon>Bacteria</taxon>
        <taxon>Bacillati</taxon>
        <taxon>Bacillota</taxon>
        <taxon>Bacilli</taxon>
        <taxon>Lactobacillales</taxon>
        <taxon>Lactobacillaceae</taxon>
        <taxon>Weissella</taxon>
    </lineage>
</organism>
<name>A0A380P149_WEIVI</name>
<proteinExistence type="predicted"/>
<dbReference type="EMBL" id="UHIV01000004">
    <property type="protein sequence ID" value="SUP58875.1"/>
    <property type="molecule type" value="Genomic_DNA"/>
</dbReference>
<evidence type="ECO:0000313" key="1">
    <source>
        <dbReference type="EMBL" id="SUP58875.1"/>
    </source>
</evidence>
<accession>A0A380P149</accession>
<sequence>MLSDIEIAQDAEVWPIEKSPIRLDLKNRNGNRMAGIKPKSHWDMNMIMIHWVS</sequence>
<dbReference type="Proteomes" id="UP000254621">
    <property type="component" value="Unassembled WGS sequence"/>
</dbReference>
<protein>
    <submittedName>
        <fullName evidence="1">Uncharacterized protein</fullName>
    </submittedName>
</protein>
<dbReference type="AlphaFoldDB" id="A0A380P149"/>